<proteinExistence type="predicted"/>
<evidence type="ECO:0000313" key="2">
    <source>
        <dbReference type="Proteomes" id="UP000886819"/>
    </source>
</evidence>
<organism evidence="1 2">
    <name type="scientific">Candidatus Avichristensenella intestinipullorum</name>
    <dbReference type="NCBI Taxonomy" id="2840693"/>
    <lineage>
        <taxon>Bacteria</taxon>
        <taxon>Bacillati</taxon>
        <taxon>Bacillota</taxon>
        <taxon>Clostridia</taxon>
        <taxon>Candidatus Avichristensenella</taxon>
    </lineage>
</organism>
<comment type="caution">
    <text evidence="1">The sequence shown here is derived from an EMBL/GenBank/DDBJ whole genome shotgun (WGS) entry which is preliminary data.</text>
</comment>
<reference evidence="1" key="1">
    <citation type="submission" date="2020-10" db="EMBL/GenBank/DDBJ databases">
        <authorList>
            <person name="Gilroy R."/>
        </authorList>
    </citation>
    <scope>NUCLEOTIDE SEQUENCE</scope>
    <source>
        <strain evidence="1">ChiHile30-977</strain>
    </source>
</reference>
<sequence>MQGYNQEDALRAIARSIDRKQFSELGPSIDGILRQAQALDLQFMHDTGVLDADGYAGDGYYDDDEAFEFIVEEIVRQRGCNEEQAVLVAAVVDAYMGAQAAYLHRMGLEAE</sequence>
<name>A0A9D0YVS4_9FIRM</name>
<dbReference type="Proteomes" id="UP000886819">
    <property type="component" value="Unassembled WGS sequence"/>
</dbReference>
<accession>A0A9D0YVS4</accession>
<reference evidence="1" key="2">
    <citation type="journal article" date="2021" name="PeerJ">
        <title>Extensive microbial diversity within the chicken gut microbiome revealed by metagenomics and culture.</title>
        <authorList>
            <person name="Gilroy R."/>
            <person name="Ravi A."/>
            <person name="Getino M."/>
            <person name="Pursley I."/>
            <person name="Horton D.L."/>
            <person name="Alikhan N.F."/>
            <person name="Baker D."/>
            <person name="Gharbi K."/>
            <person name="Hall N."/>
            <person name="Watson M."/>
            <person name="Adriaenssens E.M."/>
            <person name="Foster-Nyarko E."/>
            <person name="Jarju S."/>
            <person name="Secka A."/>
            <person name="Antonio M."/>
            <person name="Oren A."/>
            <person name="Chaudhuri R.R."/>
            <person name="La Ragione R."/>
            <person name="Hildebrand F."/>
            <person name="Pallen M.J."/>
        </authorList>
    </citation>
    <scope>NUCLEOTIDE SEQUENCE</scope>
    <source>
        <strain evidence="1">ChiHile30-977</strain>
    </source>
</reference>
<dbReference type="EMBL" id="DVFI01000073">
    <property type="protein sequence ID" value="HIQ62888.1"/>
    <property type="molecule type" value="Genomic_DNA"/>
</dbReference>
<gene>
    <name evidence="1" type="ORF">IAA66_04785</name>
</gene>
<dbReference type="AlphaFoldDB" id="A0A9D0YVS4"/>
<evidence type="ECO:0000313" key="1">
    <source>
        <dbReference type="EMBL" id="HIQ62888.1"/>
    </source>
</evidence>
<protein>
    <submittedName>
        <fullName evidence="1">Uncharacterized protein</fullName>
    </submittedName>
</protein>